<dbReference type="Pfam" id="PF13524">
    <property type="entry name" value="Glyco_trans_1_2"/>
    <property type="match status" value="1"/>
</dbReference>
<dbReference type="AlphaFoldDB" id="A0A6L6QS65"/>
<sequence>MKLGLILASNASLPQPSTRIAVLNMLPFLRAAGWQCDIVFQPAPLADSECPDLSALSLEALRGYDVILFQKVAGPSAVALARQLGVAGVRTVYCVCDRIGTEMAAACDRTVVISSFLRSLYPQHLQPRIEVVCDGLEDTSVVCEGTRQRRGGMLLPLRAVLVTSSALSSLPQIGLPPPWLAVDVVGRYPDSTQRLERLKQAVRLVLNCRGWRARLRAAAFLCHPRVRRLRWSPATVALALQRADFAILPIDTAAGNGRGIPDWQLKSANRLTLKMGAGLAVLSTPIPAYEEVLEHGINGLFARNAQEWRQGLQQLRDPALRRRLGAAGRERALRDFAPDVQARALLRVLNGLAVPSVAHSAQSETHV</sequence>
<dbReference type="EMBL" id="WNKX01000039">
    <property type="protein sequence ID" value="MTW14303.1"/>
    <property type="molecule type" value="Genomic_DNA"/>
</dbReference>
<evidence type="ECO:0000259" key="1">
    <source>
        <dbReference type="Pfam" id="PF13524"/>
    </source>
</evidence>
<dbReference type="Proteomes" id="UP000472320">
    <property type="component" value="Unassembled WGS sequence"/>
</dbReference>
<evidence type="ECO:0000313" key="3">
    <source>
        <dbReference type="Proteomes" id="UP000472320"/>
    </source>
</evidence>
<keyword evidence="3" id="KW-1185">Reference proteome</keyword>
<proteinExistence type="predicted"/>
<dbReference type="GO" id="GO:0016740">
    <property type="term" value="F:transferase activity"/>
    <property type="evidence" value="ECO:0007669"/>
    <property type="project" value="UniProtKB-KW"/>
</dbReference>
<dbReference type="SUPFAM" id="SSF53756">
    <property type="entry name" value="UDP-Glycosyltransferase/glycogen phosphorylase"/>
    <property type="match status" value="1"/>
</dbReference>
<evidence type="ECO:0000313" key="2">
    <source>
        <dbReference type="EMBL" id="MTW14303.1"/>
    </source>
</evidence>
<keyword evidence="2" id="KW-0808">Transferase</keyword>
<feature type="domain" description="Spore protein YkvP/CgeB glycosyl transferase-like" evidence="1">
    <location>
        <begin position="198"/>
        <end position="346"/>
    </location>
</feature>
<organism evidence="2 3">
    <name type="scientific">Massilia eburnea</name>
    <dbReference type="NCBI Taxonomy" id="1776165"/>
    <lineage>
        <taxon>Bacteria</taxon>
        <taxon>Pseudomonadati</taxon>
        <taxon>Pseudomonadota</taxon>
        <taxon>Betaproteobacteria</taxon>
        <taxon>Burkholderiales</taxon>
        <taxon>Oxalobacteraceae</taxon>
        <taxon>Telluria group</taxon>
        <taxon>Massilia</taxon>
    </lineage>
</organism>
<dbReference type="Gene3D" id="3.40.50.2000">
    <property type="entry name" value="Glycogen Phosphorylase B"/>
    <property type="match status" value="1"/>
</dbReference>
<comment type="caution">
    <text evidence="2">The sequence shown here is derived from an EMBL/GenBank/DDBJ whole genome shotgun (WGS) entry which is preliminary data.</text>
</comment>
<name>A0A6L6QS65_9BURK</name>
<accession>A0A6L6QS65</accession>
<reference evidence="2 3" key="1">
    <citation type="submission" date="2019-11" db="EMBL/GenBank/DDBJ databases">
        <title>Type strains purchased from KCTC, JCM and DSMZ.</title>
        <authorList>
            <person name="Lu H."/>
        </authorList>
    </citation>
    <scope>NUCLEOTIDE SEQUENCE [LARGE SCALE GENOMIC DNA]</scope>
    <source>
        <strain evidence="2 3">JCM 31587</strain>
    </source>
</reference>
<gene>
    <name evidence="2" type="ORF">GM658_27170</name>
</gene>
<protein>
    <submittedName>
        <fullName evidence="2">Glycosyltransferase</fullName>
    </submittedName>
</protein>
<dbReference type="RefSeq" id="WP_155457243.1">
    <property type="nucleotide sequence ID" value="NZ_WNKX01000039.1"/>
</dbReference>
<dbReference type="OrthoDB" id="9815351at2"/>
<dbReference type="InterPro" id="IPR055259">
    <property type="entry name" value="YkvP/CgeB_Glyco_trans-like"/>
</dbReference>